<dbReference type="Gene3D" id="3.40.50.970">
    <property type="match status" value="1"/>
</dbReference>
<evidence type="ECO:0000259" key="4">
    <source>
        <dbReference type="Pfam" id="PF00456"/>
    </source>
</evidence>
<name>A0A1G7I4G8_9FLAO</name>
<dbReference type="InterPro" id="IPR029061">
    <property type="entry name" value="THDP-binding"/>
</dbReference>
<dbReference type="EMBL" id="FNAO01000011">
    <property type="protein sequence ID" value="SDF07632.1"/>
    <property type="molecule type" value="Genomic_DNA"/>
</dbReference>
<dbReference type="CDD" id="cd02012">
    <property type="entry name" value="TPP_TK"/>
    <property type="match status" value="1"/>
</dbReference>
<dbReference type="AlphaFoldDB" id="A0A1G7I4G8"/>
<evidence type="ECO:0000256" key="3">
    <source>
        <dbReference type="ARBA" id="ARBA00023052"/>
    </source>
</evidence>
<comment type="cofactor">
    <cofactor evidence="1">
        <name>thiamine diphosphate</name>
        <dbReference type="ChEBI" id="CHEBI:58937"/>
    </cofactor>
</comment>
<sequence length="300" mass="33135">MYSQKIAITFGKFLNQGITMAELDKLQNIVTQTRRDILRMVHDVNSGHPGGSLGCTEFFIALYYEIMNLKDDFDMDGKEEDIFFLSNGHISPVWYSVLARKGYFPVKELETFRKLNSRLQGHPTTHEGLPGIRVSSGSLGQGMSVAIGAALAKKLNGDEHLVYSLHGDGELQEGQNWEAIMYAAGNKVDNIISTVDRNGQQIDGPTEDVLPLGNLKQKFEAFGWDVLEVQDGNNLEAVIKGLNEAKSRTGKGKPVAIILDTVMGHGVDFMMHTHAWHGKAPNDEQLEDALSQNAETLGDY</sequence>
<dbReference type="Proteomes" id="UP000199109">
    <property type="component" value="Unassembled WGS sequence"/>
</dbReference>
<dbReference type="STRING" id="641691.SAMN05421636_11113"/>
<dbReference type="PANTHER" id="PTHR47514:SF1">
    <property type="entry name" value="TRANSKETOLASE N-TERMINAL SECTION-RELATED"/>
    <property type="match status" value="1"/>
</dbReference>
<comment type="similarity">
    <text evidence="2">Belongs to the transketolase family.</text>
</comment>
<dbReference type="SUPFAM" id="SSF52518">
    <property type="entry name" value="Thiamin diphosphate-binding fold (THDP-binding)"/>
    <property type="match status" value="1"/>
</dbReference>
<organism evidence="5 6">
    <name type="scientific">Pricia antarctica</name>
    <dbReference type="NCBI Taxonomy" id="641691"/>
    <lineage>
        <taxon>Bacteria</taxon>
        <taxon>Pseudomonadati</taxon>
        <taxon>Bacteroidota</taxon>
        <taxon>Flavobacteriia</taxon>
        <taxon>Flavobacteriales</taxon>
        <taxon>Flavobacteriaceae</taxon>
        <taxon>Pricia</taxon>
    </lineage>
</organism>
<protein>
    <submittedName>
        <fullName evidence="5">Transketolase</fullName>
    </submittedName>
</protein>
<feature type="domain" description="Transketolase N-terminal" evidence="4">
    <location>
        <begin position="29"/>
        <end position="287"/>
    </location>
</feature>
<dbReference type="InterPro" id="IPR005474">
    <property type="entry name" value="Transketolase_N"/>
</dbReference>
<keyword evidence="3" id="KW-0786">Thiamine pyrophosphate</keyword>
<evidence type="ECO:0000313" key="5">
    <source>
        <dbReference type="EMBL" id="SDF07632.1"/>
    </source>
</evidence>
<evidence type="ECO:0000256" key="2">
    <source>
        <dbReference type="ARBA" id="ARBA00007131"/>
    </source>
</evidence>
<evidence type="ECO:0000256" key="1">
    <source>
        <dbReference type="ARBA" id="ARBA00001964"/>
    </source>
</evidence>
<dbReference type="Pfam" id="PF00456">
    <property type="entry name" value="Transketolase_N"/>
    <property type="match status" value="1"/>
</dbReference>
<proteinExistence type="inferred from homology"/>
<evidence type="ECO:0000313" key="6">
    <source>
        <dbReference type="Proteomes" id="UP000199109"/>
    </source>
</evidence>
<keyword evidence="6" id="KW-1185">Reference proteome</keyword>
<reference evidence="5 6" key="1">
    <citation type="submission" date="2016-10" db="EMBL/GenBank/DDBJ databases">
        <authorList>
            <person name="de Groot N.N."/>
        </authorList>
    </citation>
    <scope>NUCLEOTIDE SEQUENCE [LARGE SCALE GENOMIC DNA]</scope>
    <source>
        <strain evidence="5 6">DSM 23421</strain>
    </source>
</reference>
<gene>
    <name evidence="5" type="ORF">SAMN05421636_11113</name>
</gene>
<dbReference type="PANTHER" id="PTHR47514">
    <property type="entry name" value="TRANSKETOLASE N-TERMINAL SECTION-RELATED"/>
    <property type="match status" value="1"/>
</dbReference>
<accession>A0A1G7I4G8</accession>